<feature type="compositionally biased region" description="Basic residues" evidence="1">
    <location>
        <begin position="70"/>
        <end position="81"/>
    </location>
</feature>
<feature type="non-terminal residue" evidence="2">
    <location>
        <position position="1"/>
    </location>
</feature>
<proteinExistence type="predicted"/>
<evidence type="ECO:0000256" key="1">
    <source>
        <dbReference type="SAM" id="MobiDB-lite"/>
    </source>
</evidence>
<dbReference type="RefSeq" id="XP_018270757.1">
    <property type="nucleotide sequence ID" value="XM_018416943.1"/>
</dbReference>
<accession>A0A194S1U9</accession>
<feature type="compositionally biased region" description="Basic and acidic residues" evidence="1">
    <location>
        <begin position="82"/>
        <end position="104"/>
    </location>
</feature>
<feature type="compositionally biased region" description="Pro residues" evidence="1">
    <location>
        <begin position="1"/>
        <end position="20"/>
    </location>
</feature>
<dbReference type="Proteomes" id="UP000053890">
    <property type="component" value="Unassembled WGS sequence"/>
</dbReference>
<gene>
    <name evidence="2" type="ORF">RHOBADRAFT_53663</name>
</gene>
<feature type="region of interest" description="Disordered" evidence="1">
    <location>
        <begin position="1"/>
        <end position="172"/>
    </location>
</feature>
<dbReference type="GeneID" id="28977391"/>
<dbReference type="EMBL" id="KQ474079">
    <property type="protein sequence ID" value="KPV74708.1"/>
    <property type="molecule type" value="Genomic_DNA"/>
</dbReference>
<feature type="compositionally biased region" description="Gly residues" evidence="1">
    <location>
        <begin position="154"/>
        <end position="164"/>
    </location>
</feature>
<organism evidence="2 3">
    <name type="scientific">Rhodotorula graminis (strain WP1)</name>
    <dbReference type="NCBI Taxonomy" id="578459"/>
    <lineage>
        <taxon>Eukaryota</taxon>
        <taxon>Fungi</taxon>
        <taxon>Dikarya</taxon>
        <taxon>Basidiomycota</taxon>
        <taxon>Pucciniomycotina</taxon>
        <taxon>Microbotryomycetes</taxon>
        <taxon>Sporidiobolales</taxon>
        <taxon>Sporidiobolaceae</taxon>
        <taxon>Rhodotorula</taxon>
    </lineage>
</organism>
<dbReference type="AlphaFoldDB" id="A0A194S1U9"/>
<name>A0A194S1U9_RHOGW</name>
<evidence type="ECO:0000313" key="3">
    <source>
        <dbReference type="Proteomes" id="UP000053890"/>
    </source>
</evidence>
<feature type="non-terminal residue" evidence="2">
    <location>
        <position position="172"/>
    </location>
</feature>
<feature type="compositionally biased region" description="Basic and acidic residues" evidence="1">
    <location>
        <begin position="33"/>
        <end position="68"/>
    </location>
</feature>
<keyword evidence="3" id="KW-1185">Reference proteome</keyword>
<protein>
    <submittedName>
        <fullName evidence="2">Uncharacterized protein</fullName>
    </submittedName>
</protein>
<evidence type="ECO:0000313" key="2">
    <source>
        <dbReference type="EMBL" id="KPV74708.1"/>
    </source>
</evidence>
<feature type="compositionally biased region" description="Low complexity" evidence="1">
    <location>
        <begin position="117"/>
        <end position="128"/>
    </location>
</feature>
<reference evidence="2 3" key="1">
    <citation type="journal article" date="2015" name="Front. Microbiol.">
        <title>Genome sequence of the plant growth promoting endophytic yeast Rhodotorula graminis WP1.</title>
        <authorList>
            <person name="Firrincieli A."/>
            <person name="Otillar R."/>
            <person name="Salamov A."/>
            <person name="Schmutz J."/>
            <person name="Khan Z."/>
            <person name="Redman R.S."/>
            <person name="Fleck N.D."/>
            <person name="Lindquist E."/>
            <person name="Grigoriev I.V."/>
            <person name="Doty S.L."/>
        </authorList>
    </citation>
    <scope>NUCLEOTIDE SEQUENCE [LARGE SCALE GENOMIC DNA]</scope>
    <source>
        <strain evidence="2 3">WP1</strain>
    </source>
</reference>
<sequence>ESPHPKPSTRPPHTPPPHTPTPLESHHVRRHPRLDQERRERRRIPEPRERDGPGRPRRGGWRDGEPRCARGPHGRAARRRRRQDDPHARQHWRGQRDGPAEEGRQPPGGDGRAVAPAQRGPVRVARQARQARQHERRAPRCRRRQQDVWQRGRGLVGVGGGGRLGGRREARL</sequence>